<dbReference type="SUPFAM" id="SSF53850">
    <property type="entry name" value="Periplasmic binding protein-like II"/>
    <property type="match status" value="1"/>
</dbReference>
<organism evidence="7 8">
    <name type="scientific">Gemmobacter megaterium</name>
    <dbReference type="NCBI Taxonomy" id="1086013"/>
    <lineage>
        <taxon>Bacteria</taxon>
        <taxon>Pseudomonadati</taxon>
        <taxon>Pseudomonadota</taxon>
        <taxon>Alphaproteobacteria</taxon>
        <taxon>Rhodobacterales</taxon>
        <taxon>Paracoccaceae</taxon>
        <taxon>Gemmobacter</taxon>
    </lineage>
</organism>
<protein>
    <submittedName>
        <fullName evidence="7">Putative spermidine/putrescine transport system substrate-binding protein</fullName>
    </submittedName>
</protein>
<dbReference type="InterPro" id="IPR006059">
    <property type="entry name" value="SBP"/>
</dbReference>
<dbReference type="EMBL" id="FTOT01000003">
    <property type="protein sequence ID" value="SIS97162.1"/>
    <property type="molecule type" value="Genomic_DNA"/>
</dbReference>
<keyword evidence="5" id="KW-0574">Periplasm</keyword>
<dbReference type="OrthoDB" id="7811527at2"/>
<evidence type="ECO:0000313" key="7">
    <source>
        <dbReference type="EMBL" id="SIS97162.1"/>
    </source>
</evidence>
<dbReference type="AlphaFoldDB" id="A0A1N7NFV0"/>
<dbReference type="PANTHER" id="PTHR30006">
    <property type="entry name" value="THIAMINE-BINDING PERIPLASMIC PROTEIN-RELATED"/>
    <property type="match status" value="1"/>
</dbReference>
<name>A0A1N7NFV0_9RHOB</name>
<keyword evidence="8" id="KW-1185">Reference proteome</keyword>
<feature type="signal peptide" evidence="6">
    <location>
        <begin position="1"/>
        <end position="24"/>
    </location>
</feature>
<dbReference type="RefSeq" id="WP_076530960.1">
    <property type="nucleotide sequence ID" value="NZ_BMEH01000003.1"/>
</dbReference>
<evidence type="ECO:0000313" key="8">
    <source>
        <dbReference type="Proteomes" id="UP000186141"/>
    </source>
</evidence>
<evidence type="ECO:0000256" key="1">
    <source>
        <dbReference type="ARBA" id="ARBA00004418"/>
    </source>
</evidence>
<dbReference type="GO" id="GO:0030975">
    <property type="term" value="F:thiamine binding"/>
    <property type="evidence" value="ECO:0007669"/>
    <property type="project" value="TreeGrafter"/>
</dbReference>
<feature type="chain" id="PRO_5012501252" evidence="6">
    <location>
        <begin position="25"/>
        <end position="344"/>
    </location>
</feature>
<dbReference type="GO" id="GO:0015888">
    <property type="term" value="P:thiamine transport"/>
    <property type="evidence" value="ECO:0007669"/>
    <property type="project" value="TreeGrafter"/>
</dbReference>
<dbReference type="GO" id="GO:0030976">
    <property type="term" value="F:thiamine pyrophosphate binding"/>
    <property type="evidence" value="ECO:0007669"/>
    <property type="project" value="TreeGrafter"/>
</dbReference>
<keyword evidence="4 6" id="KW-0732">Signal</keyword>
<evidence type="ECO:0000256" key="3">
    <source>
        <dbReference type="ARBA" id="ARBA00022448"/>
    </source>
</evidence>
<gene>
    <name evidence="7" type="ORF">SAMN05421774_103364</name>
</gene>
<dbReference type="Gene3D" id="3.40.190.10">
    <property type="entry name" value="Periplasmic binding protein-like II"/>
    <property type="match status" value="2"/>
</dbReference>
<accession>A0A1N7NFV0</accession>
<evidence type="ECO:0000256" key="5">
    <source>
        <dbReference type="ARBA" id="ARBA00022764"/>
    </source>
</evidence>
<evidence type="ECO:0000256" key="4">
    <source>
        <dbReference type="ARBA" id="ARBA00022729"/>
    </source>
</evidence>
<keyword evidence="3" id="KW-0813">Transport</keyword>
<dbReference type="Pfam" id="PF13416">
    <property type="entry name" value="SBP_bac_8"/>
    <property type="match status" value="1"/>
</dbReference>
<comment type="similarity">
    <text evidence="2">Belongs to the bacterial solute-binding protein 1 family.</text>
</comment>
<reference evidence="7 8" key="1">
    <citation type="submission" date="2017-01" db="EMBL/GenBank/DDBJ databases">
        <authorList>
            <person name="Mah S.A."/>
            <person name="Swanson W.J."/>
            <person name="Moy G.W."/>
            <person name="Vacquier V.D."/>
        </authorList>
    </citation>
    <scope>NUCLEOTIDE SEQUENCE [LARGE SCALE GENOMIC DNA]</scope>
    <source>
        <strain evidence="7 8">DSM 26375</strain>
    </source>
</reference>
<dbReference type="CDD" id="cd13589">
    <property type="entry name" value="PBP2_polyamine_RpCGA009"/>
    <property type="match status" value="1"/>
</dbReference>
<evidence type="ECO:0000256" key="6">
    <source>
        <dbReference type="SAM" id="SignalP"/>
    </source>
</evidence>
<dbReference type="Proteomes" id="UP000186141">
    <property type="component" value="Unassembled WGS sequence"/>
</dbReference>
<sequence>MTKLCRLTLMAATLATATALPVAAQTVTYATDGGTILDVMNKTLIKPAEDKLGIRVITDPSADRYPVVKAQVASGKPIWDIFDASAGYCARGVMEGLLEPLDYSLLPNAETVPDAFKDEHSVGLSAYATVLAYNTDTFGDAGPQSWADFWDVEKFPGRRALRNYARPTLELALLADGVAPADLYPLDVDRAYAKLEEIKPHIAVWWTSGAETAQLLVDGEVDMLPLWDGRAATAVGEGAPATFTRNQAIMEYTCLAVLKGTQNKEATLKFMNELLDPKGQAGWATDYTTGPLNTAFAEFMEPARLESLTTAPANIAIQVPLNAAWWASSEGEAAERRWLDFMQK</sequence>
<comment type="subcellular location">
    <subcellularLocation>
        <location evidence="1">Periplasm</location>
    </subcellularLocation>
</comment>
<evidence type="ECO:0000256" key="2">
    <source>
        <dbReference type="ARBA" id="ARBA00008520"/>
    </source>
</evidence>
<dbReference type="STRING" id="1086013.SAMN05421774_103364"/>
<proteinExistence type="inferred from homology"/>
<dbReference type="PANTHER" id="PTHR30006:SF3">
    <property type="entry name" value="THIAMINE-BINDING PERIPLASMIC PROTEIN"/>
    <property type="match status" value="1"/>
</dbReference>
<dbReference type="GO" id="GO:0030288">
    <property type="term" value="C:outer membrane-bounded periplasmic space"/>
    <property type="evidence" value="ECO:0007669"/>
    <property type="project" value="TreeGrafter"/>
</dbReference>